<dbReference type="GO" id="GO:0006006">
    <property type="term" value="P:glucose metabolic process"/>
    <property type="evidence" value="ECO:0007669"/>
    <property type="project" value="UniProtKB-KW"/>
</dbReference>
<evidence type="ECO:0000256" key="1">
    <source>
        <dbReference type="ARBA" id="ARBA00005564"/>
    </source>
</evidence>
<dbReference type="GO" id="GO:0017057">
    <property type="term" value="F:6-phosphogluconolactonase activity"/>
    <property type="evidence" value="ECO:0007669"/>
    <property type="project" value="TreeGrafter"/>
</dbReference>
<accession>A0A078KWL1</accession>
<dbReference type="InterPro" id="IPR015943">
    <property type="entry name" value="WD40/YVTN_repeat-like_dom_sf"/>
</dbReference>
<proteinExistence type="inferred from homology"/>
<name>A0A078KWL1_9GAMM</name>
<dbReference type="AlphaFoldDB" id="A0A078KWL1"/>
<dbReference type="PANTHER" id="PTHR30344:SF1">
    <property type="entry name" value="6-PHOSPHOGLUCONOLACTONASE"/>
    <property type="match status" value="1"/>
</dbReference>
<reference evidence="3 4" key="1">
    <citation type="submission" date="2014-06" db="EMBL/GenBank/DDBJ databases">
        <authorList>
            <person name="Urmite Genomes Urmite Genomes"/>
        </authorList>
    </citation>
    <scope>NUCLEOTIDE SEQUENCE [LARGE SCALE GENOMIC DNA]</scope>
</reference>
<sequence length="464" mass="50099">MISGKRKWILPVISTLIATNSAGEVFAKPRFVGQEVIYAASSYAPSGSNQYIYMFNIDAQTGLLTLLSEPVINSNGASLLTIDPSGSYLYGKGWDSNLNEYALSAYAIDQSDLTLSQFTSIPNPENNPGSLAFTPSGEFAYLGNYSSGTITAYRINDATGRLELLPDNSVVSAGSNVQNPIVDPQGKFLYIPNSGDNTIGVYQINYNVMDGPYGALKNIQTIASTQDGGLPYGAHWPMSLVFTSGGQFAYVRNFYGYTSTITTFKVNPATGILTYLQEVPTGVNPADMILSPDNRFLFVLCSGSVFTYQIDPAQGTLSALPVLMIPEGQTTTYFNMSPDGKNLYIPTSEGTIFMIAIADDGMLSYLTPASVSTGMGTVDRMIFSQNGQFGYVANGYNYPDAQHCSNNEDNTISMYKREIEGDNIGLLTPITNPQTNTNTVPVGQCTYSLTISSCWLNNNCQAYG</sequence>
<keyword evidence="2" id="KW-0119">Carbohydrate metabolism</keyword>
<gene>
    <name evidence="3" type="ORF">BN59_01654</name>
</gene>
<comment type="similarity">
    <text evidence="1">Belongs to the cycloisomerase 2 family.</text>
</comment>
<keyword evidence="4" id="KW-1185">Reference proteome</keyword>
<evidence type="ECO:0000313" key="3">
    <source>
        <dbReference type="EMBL" id="CDZ77371.1"/>
    </source>
</evidence>
<dbReference type="EMBL" id="CCSB01000002">
    <property type="protein sequence ID" value="CDZ77371.1"/>
    <property type="molecule type" value="Genomic_DNA"/>
</dbReference>
<dbReference type="STRING" id="1034943.BN59_01654"/>
<dbReference type="Proteomes" id="UP000044071">
    <property type="component" value="Unassembled WGS sequence"/>
</dbReference>
<dbReference type="Pfam" id="PF10282">
    <property type="entry name" value="Lactonase"/>
    <property type="match status" value="1"/>
</dbReference>
<dbReference type="eggNOG" id="COG2706">
    <property type="taxonomic scope" value="Bacteria"/>
</dbReference>
<dbReference type="InterPro" id="IPR019405">
    <property type="entry name" value="Lactonase_7-beta_prop"/>
</dbReference>
<dbReference type="SUPFAM" id="SSF75011">
    <property type="entry name" value="3-carboxy-cis,cis-mucoante lactonizing enzyme"/>
    <property type="match status" value="1"/>
</dbReference>
<evidence type="ECO:0000313" key="4">
    <source>
        <dbReference type="Proteomes" id="UP000044071"/>
    </source>
</evidence>
<dbReference type="OrthoDB" id="9790815at2"/>
<dbReference type="InterPro" id="IPR050282">
    <property type="entry name" value="Cycloisomerase_2"/>
</dbReference>
<dbReference type="Gene3D" id="2.130.10.10">
    <property type="entry name" value="YVTN repeat-like/Quinoprotein amine dehydrogenase"/>
    <property type="match status" value="2"/>
</dbReference>
<dbReference type="PANTHER" id="PTHR30344">
    <property type="entry name" value="6-PHOSPHOGLUCONOLACTONASE-RELATED"/>
    <property type="match status" value="1"/>
</dbReference>
<keyword evidence="2" id="KW-0313">Glucose metabolism</keyword>
<evidence type="ECO:0000256" key="2">
    <source>
        <dbReference type="ARBA" id="ARBA00022526"/>
    </source>
</evidence>
<organism evidence="3 4">
    <name type="scientific">Legionella massiliensis</name>
    <dbReference type="NCBI Taxonomy" id="1034943"/>
    <lineage>
        <taxon>Bacteria</taxon>
        <taxon>Pseudomonadati</taxon>
        <taxon>Pseudomonadota</taxon>
        <taxon>Gammaproteobacteria</taxon>
        <taxon>Legionellales</taxon>
        <taxon>Legionellaceae</taxon>
        <taxon>Legionella</taxon>
    </lineage>
</organism>
<dbReference type="RefSeq" id="WP_043873917.1">
    <property type="nucleotide sequence ID" value="NZ_CCVW01000002.1"/>
</dbReference>
<protein>
    <submittedName>
        <fullName evidence="3">6-phosphogluconolactonase</fullName>
    </submittedName>
</protein>